<comment type="caution">
    <text evidence="3">The sequence shown here is derived from an EMBL/GenBank/DDBJ whole genome shotgun (WGS) entry which is preliminary data.</text>
</comment>
<protein>
    <submittedName>
        <fullName evidence="3">Ferrous iron transport protein A</fullName>
    </submittedName>
</protein>
<evidence type="ECO:0000256" key="1">
    <source>
        <dbReference type="ARBA" id="ARBA00023004"/>
    </source>
</evidence>
<dbReference type="Pfam" id="PF04023">
    <property type="entry name" value="FeoA"/>
    <property type="match status" value="1"/>
</dbReference>
<organism evidence="3 4">
    <name type="scientific">Aerophobetes bacterium</name>
    <dbReference type="NCBI Taxonomy" id="2030807"/>
    <lineage>
        <taxon>Bacteria</taxon>
        <taxon>Candidatus Aerophobota</taxon>
    </lineage>
</organism>
<dbReference type="EMBL" id="QMPZ01000013">
    <property type="protein sequence ID" value="RLE10250.1"/>
    <property type="molecule type" value="Genomic_DNA"/>
</dbReference>
<reference evidence="3 4" key="1">
    <citation type="submission" date="2018-06" db="EMBL/GenBank/DDBJ databases">
        <title>Extensive metabolic versatility and redundancy in microbially diverse, dynamic hydrothermal sediments.</title>
        <authorList>
            <person name="Dombrowski N."/>
            <person name="Teske A."/>
            <person name="Baker B.J."/>
        </authorList>
    </citation>
    <scope>NUCLEOTIDE SEQUENCE [LARGE SCALE GENOMIC DNA]</scope>
    <source>
        <strain evidence="3">B47_G16</strain>
    </source>
</reference>
<accession>A0A497E652</accession>
<dbReference type="SUPFAM" id="SSF50037">
    <property type="entry name" value="C-terminal domain of transcriptional repressors"/>
    <property type="match status" value="1"/>
</dbReference>
<dbReference type="InterPro" id="IPR007167">
    <property type="entry name" value="Fe-transptr_FeoA-like"/>
</dbReference>
<dbReference type="Proteomes" id="UP000279422">
    <property type="component" value="Unassembled WGS sequence"/>
</dbReference>
<dbReference type="SMART" id="SM00899">
    <property type="entry name" value="FeoA"/>
    <property type="match status" value="1"/>
</dbReference>
<proteinExistence type="predicted"/>
<dbReference type="AlphaFoldDB" id="A0A497E652"/>
<dbReference type="InterPro" id="IPR008988">
    <property type="entry name" value="Transcriptional_repressor_C"/>
</dbReference>
<dbReference type="InterPro" id="IPR038157">
    <property type="entry name" value="FeoA_core_dom"/>
</dbReference>
<dbReference type="PANTHER" id="PTHR43151:SF1">
    <property type="entry name" value="SSR2333 PROTEIN"/>
    <property type="match status" value="1"/>
</dbReference>
<evidence type="ECO:0000313" key="4">
    <source>
        <dbReference type="Proteomes" id="UP000279422"/>
    </source>
</evidence>
<dbReference type="Gene3D" id="2.30.30.90">
    <property type="match status" value="1"/>
</dbReference>
<keyword evidence="1" id="KW-0408">Iron</keyword>
<sequence>MTLADLPVGMRAQVVGLMGGFGMQRHLISLGIVPGKIVRKIASQPMGGPIMVEVGGVRIALGRGIARRVIVRGMP</sequence>
<dbReference type="GO" id="GO:0046914">
    <property type="term" value="F:transition metal ion binding"/>
    <property type="evidence" value="ECO:0007669"/>
    <property type="project" value="InterPro"/>
</dbReference>
<name>A0A497E652_UNCAE</name>
<dbReference type="InterPro" id="IPR053184">
    <property type="entry name" value="FeoA-like"/>
</dbReference>
<feature type="domain" description="Ferrous iron transporter FeoA-like" evidence="2">
    <location>
        <begin position="1"/>
        <end position="73"/>
    </location>
</feature>
<evidence type="ECO:0000259" key="2">
    <source>
        <dbReference type="SMART" id="SM00899"/>
    </source>
</evidence>
<gene>
    <name evidence="3" type="ORF">DRJ00_01990</name>
</gene>
<evidence type="ECO:0000313" key="3">
    <source>
        <dbReference type="EMBL" id="RLE10250.1"/>
    </source>
</evidence>
<dbReference type="PANTHER" id="PTHR43151">
    <property type="entry name" value="FEOA FAMILY PROTEIN"/>
    <property type="match status" value="1"/>
</dbReference>